<dbReference type="InterPro" id="IPR027417">
    <property type="entry name" value="P-loop_NTPase"/>
</dbReference>
<dbReference type="Gene3D" id="3.40.50.300">
    <property type="entry name" value="P-loop containing nucleotide triphosphate hydrolases"/>
    <property type="match status" value="1"/>
</dbReference>
<evidence type="ECO:0000256" key="4">
    <source>
        <dbReference type="ARBA" id="ARBA00022840"/>
    </source>
</evidence>
<keyword evidence="4 6" id="KW-0067">ATP-binding</keyword>
<dbReference type="PROSITE" id="PS00211">
    <property type="entry name" value="ABC_TRANSPORTER_1"/>
    <property type="match status" value="1"/>
</dbReference>
<dbReference type="SMART" id="SM00382">
    <property type="entry name" value="AAA"/>
    <property type="match status" value="1"/>
</dbReference>
<evidence type="ECO:0000259" key="5">
    <source>
        <dbReference type="PROSITE" id="PS50893"/>
    </source>
</evidence>
<dbReference type="GO" id="GO:0005524">
    <property type="term" value="F:ATP binding"/>
    <property type="evidence" value="ECO:0007669"/>
    <property type="project" value="UniProtKB-KW"/>
</dbReference>
<accession>A0A7C2ZHX9</accession>
<gene>
    <name evidence="6" type="ORF">ENO47_08090</name>
</gene>
<dbReference type="GO" id="GO:0016887">
    <property type="term" value="F:ATP hydrolysis activity"/>
    <property type="evidence" value="ECO:0007669"/>
    <property type="project" value="InterPro"/>
</dbReference>
<dbReference type="AlphaFoldDB" id="A0A7C2ZHX9"/>
<keyword evidence="2" id="KW-0813">Transport</keyword>
<comment type="similarity">
    <text evidence="1">Belongs to the ABC transporter superfamily.</text>
</comment>
<organism evidence="6">
    <name type="scientific">Hydrogenobacter sp</name>
    <dbReference type="NCBI Taxonomy" id="2152829"/>
    <lineage>
        <taxon>Bacteria</taxon>
        <taxon>Pseudomonadati</taxon>
        <taxon>Aquificota</taxon>
        <taxon>Aquificia</taxon>
        <taxon>Aquificales</taxon>
        <taxon>Aquificaceae</taxon>
        <taxon>Hydrogenobacter</taxon>
    </lineage>
</organism>
<dbReference type="Pfam" id="PF00005">
    <property type="entry name" value="ABC_tran"/>
    <property type="match status" value="1"/>
</dbReference>
<dbReference type="SUPFAM" id="SSF52540">
    <property type="entry name" value="P-loop containing nucleoside triphosphate hydrolases"/>
    <property type="match status" value="1"/>
</dbReference>
<name>A0A7C2ZHX9_9AQUI</name>
<proteinExistence type="inferred from homology"/>
<evidence type="ECO:0000256" key="2">
    <source>
        <dbReference type="ARBA" id="ARBA00022448"/>
    </source>
</evidence>
<feature type="domain" description="ABC transporter" evidence="5">
    <location>
        <begin position="6"/>
        <end position="220"/>
    </location>
</feature>
<dbReference type="PANTHER" id="PTHR42734:SF17">
    <property type="entry name" value="METAL TRANSPORT SYSTEM ATP-BINDING PROTEIN TM_0124-RELATED"/>
    <property type="match status" value="1"/>
</dbReference>
<dbReference type="InterPro" id="IPR017871">
    <property type="entry name" value="ABC_transporter-like_CS"/>
</dbReference>
<evidence type="ECO:0000313" key="6">
    <source>
        <dbReference type="EMBL" id="HEW46606.1"/>
    </source>
</evidence>
<comment type="caution">
    <text evidence="6">The sequence shown here is derived from an EMBL/GenBank/DDBJ whole genome shotgun (WGS) entry which is preliminary data.</text>
</comment>
<dbReference type="PANTHER" id="PTHR42734">
    <property type="entry name" value="METAL TRANSPORT SYSTEM ATP-BINDING PROTEIN TM_0124-RELATED"/>
    <property type="match status" value="1"/>
</dbReference>
<dbReference type="PROSITE" id="PS50893">
    <property type="entry name" value="ABC_TRANSPORTER_2"/>
    <property type="match status" value="1"/>
</dbReference>
<dbReference type="InterPro" id="IPR050153">
    <property type="entry name" value="Metal_Ion_Import_ABC"/>
</dbReference>
<dbReference type="EMBL" id="DSFP01000067">
    <property type="protein sequence ID" value="HEW46606.1"/>
    <property type="molecule type" value="Genomic_DNA"/>
</dbReference>
<protein>
    <submittedName>
        <fullName evidence="6">Metal ABC transporter ATP-binding protein</fullName>
    </submittedName>
</protein>
<evidence type="ECO:0000256" key="1">
    <source>
        <dbReference type="ARBA" id="ARBA00005417"/>
    </source>
</evidence>
<dbReference type="InterPro" id="IPR003593">
    <property type="entry name" value="AAA+_ATPase"/>
</dbReference>
<dbReference type="InterPro" id="IPR003439">
    <property type="entry name" value="ABC_transporter-like_ATP-bd"/>
</dbReference>
<keyword evidence="3" id="KW-0547">Nucleotide-binding</keyword>
<sequence length="224" mass="25395">MSDKVIEVINLSFRYKKDEPLIEDLNFEVRRGEFFGILGPNGAGKSTLLRLILGFLKPQSGEIRLFGQGLDSFSQWKRVGYVPQRFAVEKAFTGNVEELLRASAPKEKVGWIIAFLHLENVLKRSFTKLSGGEQQKVLLAMALATNPDLIILDEPMTGLDIHAQEHIEYVLKEVAKDRTVVVVSHDIGFVLRNASRVLCLGMPFCKVIKPQEFESLIRELYRLH</sequence>
<evidence type="ECO:0000256" key="3">
    <source>
        <dbReference type="ARBA" id="ARBA00022741"/>
    </source>
</evidence>
<reference evidence="6" key="1">
    <citation type="journal article" date="2020" name="mSystems">
        <title>Genome- and Community-Level Interaction Insights into Carbon Utilization and Element Cycling Functions of Hydrothermarchaeota in Hydrothermal Sediment.</title>
        <authorList>
            <person name="Zhou Z."/>
            <person name="Liu Y."/>
            <person name="Xu W."/>
            <person name="Pan J."/>
            <person name="Luo Z.H."/>
            <person name="Li M."/>
        </authorList>
    </citation>
    <scope>NUCLEOTIDE SEQUENCE [LARGE SCALE GENOMIC DNA]</scope>
    <source>
        <strain evidence="6">SpSt-132</strain>
    </source>
</reference>